<dbReference type="PANTHER" id="PTHR11777:SF9">
    <property type="entry name" value="ALANINE--TRNA LIGASE, CYTOPLASMIC"/>
    <property type="match status" value="1"/>
</dbReference>
<accession>A0ABN7XCT4</accession>
<organism evidence="2 3">
    <name type="scientific">Gigaspora margarita</name>
    <dbReference type="NCBI Taxonomy" id="4874"/>
    <lineage>
        <taxon>Eukaryota</taxon>
        <taxon>Fungi</taxon>
        <taxon>Fungi incertae sedis</taxon>
        <taxon>Mucoromycota</taxon>
        <taxon>Glomeromycotina</taxon>
        <taxon>Glomeromycetes</taxon>
        <taxon>Diversisporales</taxon>
        <taxon>Gigasporaceae</taxon>
        <taxon>Gigaspora</taxon>
    </lineage>
</organism>
<dbReference type="InterPro" id="IPR002318">
    <property type="entry name" value="Ala-tRNA-lgiase_IIc"/>
</dbReference>
<dbReference type="EMBL" id="CAJVQB010118954">
    <property type="protein sequence ID" value="CAG8853022.1"/>
    <property type="molecule type" value="Genomic_DNA"/>
</dbReference>
<evidence type="ECO:0000313" key="3">
    <source>
        <dbReference type="Proteomes" id="UP000789901"/>
    </source>
</evidence>
<sequence length="123" mass="14326">MNDINQQKGNYYIIADHLRTTIFALADGAVFEPKSRGYILKKLVKKATLLAYLLGLNSEQLQKISKKLIEVNSSYYQHLKKKEDLIIGELKKEIDKTMDFINKSTQELDKYYTPKITTEDIFF</sequence>
<gene>
    <name evidence="2" type="ORF">GMARGA_LOCUS41843</name>
</gene>
<dbReference type="InterPro" id="IPR018164">
    <property type="entry name" value="Ala-tRNA-synth_IIc_N"/>
</dbReference>
<dbReference type="InterPro" id="IPR050058">
    <property type="entry name" value="Ala-tRNA_ligase"/>
</dbReference>
<name>A0ABN7XCT4_GIGMA</name>
<reference evidence="2 3" key="1">
    <citation type="submission" date="2021-06" db="EMBL/GenBank/DDBJ databases">
        <authorList>
            <person name="Kallberg Y."/>
            <person name="Tangrot J."/>
            <person name="Rosling A."/>
        </authorList>
    </citation>
    <scope>NUCLEOTIDE SEQUENCE [LARGE SCALE GENOMIC DNA]</scope>
    <source>
        <strain evidence="2 3">120-4 pot B 10/14</strain>
    </source>
</reference>
<dbReference type="InterPro" id="IPR018162">
    <property type="entry name" value="Ala-tRNA-ligase_IIc_anticod-bd"/>
</dbReference>
<protein>
    <submittedName>
        <fullName evidence="2">1993_t:CDS:1</fullName>
    </submittedName>
</protein>
<comment type="caution">
    <text evidence="2">The sequence shown here is derived from an EMBL/GenBank/DDBJ whole genome shotgun (WGS) entry which is preliminary data.</text>
</comment>
<dbReference type="Pfam" id="PF01411">
    <property type="entry name" value="tRNA-synt_2c"/>
    <property type="match status" value="1"/>
</dbReference>
<dbReference type="Proteomes" id="UP000789901">
    <property type="component" value="Unassembled WGS sequence"/>
</dbReference>
<dbReference type="PANTHER" id="PTHR11777">
    <property type="entry name" value="ALANYL-TRNA SYNTHETASE"/>
    <property type="match status" value="1"/>
</dbReference>
<dbReference type="SUPFAM" id="SSF101353">
    <property type="entry name" value="Putative anticodon-binding domain of alanyl-tRNA synthetase (AlaRS)"/>
    <property type="match status" value="1"/>
</dbReference>
<dbReference type="PRINTS" id="PR00980">
    <property type="entry name" value="TRNASYNTHALA"/>
</dbReference>
<proteinExistence type="predicted"/>
<evidence type="ECO:0000313" key="2">
    <source>
        <dbReference type="EMBL" id="CAG8853022.1"/>
    </source>
</evidence>
<evidence type="ECO:0000259" key="1">
    <source>
        <dbReference type="Pfam" id="PF01411"/>
    </source>
</evidence>
<feature type="domain" description="Alanyl-tRNA synthetase class IIc N-terminal" evidence="1">
    <location>
        <begin position="5"/>
        <end position="110"/>
    </location>
</feature>
<keyword evidence="3" id="KW-1185">Reference proteome</keyword>